<name>A0A2M9ZML5_9LEPT</name>
<evidence type="ECO:0000256" key="1">
    <source>
        <dbReference type="SAM" id="Phobius"/>
    </source>
</evidence>
<evidence type="ECO:0000313" key="2">
    <source>
        <dbReference type="EMBL" id="PJZ70066.1"/>
    </source>
</evidence>
<accession>A0A2M9ZML5</accession>
<keyword evidence="1" id="KW-1133">Transmembrane helix</keyword>
<evidence type="ECO:0000313" key="4">
    <source>
        <dbReference type="Proteomes" id="UP000231962"/>
    </source>
</evidence>
<evidence type="ECO:0000313" key="3">
    <source>
        <dbReference type="EMBL" id="PJZ73254.1"/>
    </source>
</evidence>
<organism evidence="3 5">
    <name type="scientific">Leptospira perolatii</name>
    <dbReference type="NCBI Taxonomy" id="2023191"/>
    <lineage>
        <taxon>Bacteria</taxon>
        <taxon>Pseudomonadati</taxon>
        <taxon>Spirochaetota</taxon>
        <taxon>Spirochaetia</taxon>
        <taxon>Leptospirales</taxon>
        <taxon>Leptospiraceae</taxon>
        <taxon>Leptospira</taxon>
    </lineage>
</organism>
<proteinExistence type="predicted"/>
<feature type="transmembrane region" description="Helical" evidence="1">
    <location>
        <begin position="21"/>
        <end position="40"/>
    </location>
</feature>
<dbReference type="Proteomes" id="UP000231962">
    <property type="component" value="Unassembled WGS sequence"/>
</dbReference>
<keyword evidence="1" id="KW-0472">Membrane</keyword>
<sequence length="263" mass="30314">MQIFRNRTVVARMRRFFFFRLSLTIHFVMFGFLCDCISALPREIPQDFSMGVFQGGGMTPNSESFYLSSAISYHKIRDYRKESILFFQSDPKIIQELYEQIRSNNFDNIQVRQEKVYDRGGISVQVTANKEVYNKSDSGMTFIRTHWRTSWKNVLEAADLAKSKSLEGKSKIPVSLQLSVNKEPYSLGITIGRISVYYEYQIFEGSPPDTKFEFVPGKYSLVIETYAKGIPFMRRNLELAIPPNIKQGIIKIDSTNAVFEAIP</sequence>
<dbReference type="EMBL" id="NPDY01000005">
    <property type="protein sequence ID" value="PJZ70066.1"/>
    <property type="molecule type" value="Genomic_DNA"/>
</dbReference>
<evidence type="ECO:0000313" key="5">
    <source>
        <dbReference type="Proteomes" id="UP000231990"/>
    </source>
</evidence>
<keyword evidence="1" id="KW-0812">Transmembrane</keyword>
<comment type="caution">
    <text evidence="3">The sequence shown here is derived from an EMBL/GenBank/DDBJ whole genome shotgun (WGS) entry which is preliminary data.</text>
</comment>
<dbReference type="EMBL" id="NPDZ01000005">
    <property type="protein sequence ID" value="PJZ73254.1"/>
    <property type="molecule type" value="Genomic_DNA"/>
</dbReference>
<protein>
    <submittedName>
        <fullName evidence="3">Uncharacterized protein</fullName>
    </submittedName>
</protein>
<dbReference type="Proteomes" id="UP000231990">
    <property type="component" value="Unassembled WGS sequence"/>
</dbReference>
<gene>
    <name evidence="2" type="ORF">CH360_07475</name>
    <name evidence="3" type="ORF">CH373_09730</name>
</gene>
<keyword evidence="4" id="KW-1185">Reference proteome</keyword>
<reference evidence="4 5" key="1">
    <citation type="submission" date="2017-07" db="EMBL/GenBank/DDBJ databases">
        <title>Leptospira spp. isolated from tropical soils.</title>
        <authorList>
            <person name="Thibeaux R."/>
            <person name="Iraola G."/>
            <person name="Ferres I."/>
            <person name="Bierque E."/>
            <person name="Girault D."/>
            <person name="Soupe-Gilbert M.-E."/>
            <person name="Picardeau M."/>
            <person name="Goarant C."/>
        </authorList>
    </citation>
    <scope>NUCLEOTIDE SEQUENCE [LARGE SCALE GENOMIC DNA]</scope>
    <source>
        <strain evidence="3 5">FH1-B-B1</strain>
        <strain evidence="2 4">FH1-B-C1</strain>
    </source>
</reference>
<dbReference type="AlphaFoldDB" id="A0A2M9ZML5"/>